<sequence length="187" mass="20639">MHPVFFNSDSSQNVVSNSIPSTVNHLDKPSSSTRAPISPSISTPEKNISSSLFQPQNAPKMAYARNLIGSLAQSPSKLKGLDGRTGIFFIFHDLSIRTEGIFTFRFVFLSLEHHGQRAEETVDVMASIFTEPFQVFSAKKFPGMLGPTPLTKHFAAQRVRIPTRVRKIKDGNAEASDEEGESELMEA</sequence>
<gene>
    <name evidence="7" type="ORF">PPACK8108_LOCUS8116</name>
</gene>
<dbReference type="InterPro" id="IPR021740">
    <property type="entry name" value="Velvet"/>
</dbReference>
<keyword evidence="3" id="KW-0804">Transcription</keyword>
<comment type="caution">
    <text evidence="7">The sequence shown here is derived from an EMBL/GenBank/DDBJ whole genome shotgun (WGS) entry which is preliminary data.</text>
</comment>
<dbReference type="PANTHER" id="PTHR33572:SF3">
    <property type="entry name" value="VELVET COMPLEX SUBUNIT B"/>
    <property type="match status" value="1"/>
</dbReference>
<feature type="region of interest" description="Disordered" evidence="5">
    <location>
        <begin position="168"/>
        <end position="187"/>
    </location>
</feature>
<evidence type="ECO:0000259" key="6">
    <source>
        <dbReference type="PROSITE" id="PS51821"/>
    </source>
</evidence>
<dbReference type="PROSITE" id="PS51821">
    <property type="entry name" value="VELVET"/>
    <property type="match status" value="1"/>
</dbReference>
<keyword evidence="4" id="KW-0539">Nucleus</keyword>
<dbReference type="Gene3D" id="2.60.40.3960">
    <property type="entry name" value="Velvet domain"/>
    <property type="match status" value="1"/>
</dbReference>
<protein>
    <submittedName>
        <fullName evidence="7">Velvet factor-domain-containing protein</fullName>
    </submittedName>
</protein>
<dbReference type="InterPro" id="IPR038491">
    <property type="entry name" value="Velvet_dom_sf"/>
</dbReference>
<keyword evidence="2" id="KW-0805">Transcription regulation</keyword>
<dbReference type="AlphaFoldDB" id="A0AAV0AVX3"/>
<proteinExistence type="predicted"/>
<dbReference type="InterPro" id="IPR037525">
    <property type="entry name" value="Velvet_dom"/>
</dbReference>
<evidence type="ECO:0000256" key="2">
    <source>
        <dbReference type="ARBA" id="ARBA00023015"/>
    </source>
</evidence>
<dbReference type="EMBL" id="CALTRL010001643">
    <property type="protein sequence ID" value="CAH7673238.1"/>
    <property type="molecule type" value="Genomic_DNA"/>
</dbReference>
<organism evidence="7 8">
    <name type="scientific">Phakopsora pachyrhizi</name>
    <name type="common">Asian soybean rust disease fungus</name>
    <dbReference type="NCBI Taxonomy" id="170000"/>
    <lineage>
        <taxon>Eukaryota</taxon>
        <taxon>Fungi</taxon>
        <taxon>Dikarya</taxon>
        <taxon>Basidiomycota</taxon>
        <taxon>Pucciniomycotina</taxon>
        <taxon>Pucciniomycetes</taxon>
        <taxon>Pucciniales</taxon>
        <taxon>Phakopsoraceae</taxon>
        <taxon>Phakopsora</taxon>
    </lineage>
</organism>
<reference evidence="7" key="1">
    <citation type="submission" date="2022-06" db="EMBL/GenBank/DDBJ databases">
        <authorList>
            <consortium name="SYNGENTA / RWTH Aachen University"/>
        </authorList>
    </citation>
    <scope>NUCLEOTIDE SEQUENCE</scope>
</reference>
<evidence type="ECO:0000256" key="3">
    <source>
        <dbReference type="ARBA" id="ARBA00023163"/>
    </source>
</evidence>
<evidence type="ECO:0000256" key="1">
    <source>
        <dbReference type="ARBA" id="ARBA00004123"/>
    </source>
</evidence>
<feature type="domain" description="Velvet" evidence="6">
    <location>
        <begin position="1"/>
        <end position="164"/>
    </location>
</feature>
<feature type="compositionally biased region" description="Polar residues" evidence="5">
    <location>
        <begin position="19"/>
        <end position="51"/>
    </location>
</feature>
<comment type="subcellular location">
    <subcellularLocation>
        <location evidence="1">Nucleus</location>
    </subcellularLocation>
</comment>
<dbReference type="GO" id="GO:0005634">
    <property type="term" value="C:nucleus"/>
    <property type="evidence" value="ECO:0007669"/>
    <property type="project" value="UniProtKB-SubCell"/>
</dbReference>
<evidence type="ECO:0000256" key="4">
    <source>
        <dbReference type="ARBA" id="ARBA00023242"/>
    </source>
</evidence>
<name>A0AAV0AVX3_PHAPC</name>
<dbReference type="PANTHER" id="PTHR33572">
    <property type="entry name" value="SPORE DEVELOPMENT REGULATOR VOSA"/>
    <property type="match status" value="1"/>
</dbReference>
<evidence type="ECO:0000256" key="5">
    <source>
        <dbReference type="SAM" id="MobiDB-lite"/>
    </source>
</evidence>
<evidence type="ECO:0000313" key="8">
    <source>
        <dbReference type="Proteomes" id="UP001153365"/>
    </source>
</evidence>
<dbReference type="Proteomes" id="UP001153365">
    <property type="component" value="Unassembled WGS sequence"/>
</dbReference>
<feature type="region of interest" description="Disordered" evidence="5">
    <location>
        <begin position="1"/>
        <end position="51"/>
    </location>
</feature>
<evidence type="ECO:0000313" key="7">
    <source>
        <dbReference type="EMBL" id="CAH7673238.1"/>
    </source>
</evidence>
<dbReference type="Pfam" id="PF11754">
    <property type="entry name" value="Velvet"/>
    <property type="match status" value="1"/>
</dbReference>
<accession>A0AAV0AVX3</accession>
<keyword evidence="8" id="KW-1185">Reference proteome</keyword>
<feature type="compositionally biased region" description="Low complexity" evidence="5">
    <location>
        <begin position="1"/>
        <end position="18"/>
    </location>
</feature>
<feature type="compositionally biased region" description="Acidic residues" evidence="5">
    <location>
        <begin position="175"/>
        <end position="187"/>
    </location>
</feature>